<protein>
    <submittedName>
        <fullName evidence="2">TraB domain-containing</fullName>
    </submittedName>
</protein>
<dbReference type="STRING" id="554055.A0A2P6VF37"/>
<name>A0A2P6VF37_9CHLO</name>
<dbReference type="OrthoDB" id="48306at2759"/>
<dbReference type="InterPro" id="IPR046345">
    <property type="entry name" value="TraB_PrgY-like"/>
</dbReference>
<keyword evidence="3" id="KW-1185">Reference proteome</keyword>
<sequence length="690" mass="68362">MAPTRRRQRRVAAALRVAAAAAVVEPAAAQAGLMDKLAAAGVSPALQQQLRNATAVLPAKGGGTAYVLGISHVSKESCQHIEALVSAVKPDIVLLELCKDRTGLLVDAGAPPPQVWWTARSLVSVANGPHDAAPGWPGAAGLQALLRSRGAAPVSAADIEDDAEALLATGLFRSVRLVVTPPSVASAPAFVVPGSGRALQTVAPLEGIEYVAAPRQLAPIAELAVRSDGGAQAPDATAAQRASAAAAAAGGGVAAYLAARAALLEGLPSGVDVAFEGVEGGKPTAVVRPLLAGQQRALTGLEGTTKGGLGHGIEPFRRQSPRRQQQPTSSSGGGGGGGSSGGFQLGAATKQPQAMPGSSGDGDGGGGGGGGFAAALAALKQGRGTRLLLWTSEQLAAGVAAAARSSRSSGSNPLATFLTTTYSKYQGAAGRSVGIPPGEAWRVALRAAVEAGAPQVHLGDLPADRTGRRLADGILSSTLPLLGGAVAASAASAVVLSQGLLDSGAAANPAAVAAAVALPLALALAPVVAPLVEVARFAGLSGAQIEDTVRLREPLQATSIDAPLVKLWGEDALLSWPGALQPIIHSRDAYMAKSVAAAVAGRAEGLTPAYVLTRAPAGEGEGAGEGAAVLHYAMPVGGEPGACPTGAGAGQYAPLAGPRTVVAVVGTAHVRGMIRDWTAAQRDPSLRSLL</sequence>
<feature type="compositionally biased region" description="Gly residues" evidence="1">
    <location>
        <begin position="331"/>
        <end position="344"/>
    </location>
</feature>
<accession>A0A2P6VF37</accession>
<organism evidence="2 3">
    <name type="scientific">Micractinium conductrix</name>
    <dbReference type="NCBI Taxonomy" id="554055"/>
    <lineage>
        <taxon>Eukaryota</taxon>
        <taxon>Viridiplantae</taxon>
        <taxon>Chlorophyta</taxon>
        <taxon>core chlorophytes</taxon>
        <taxon>Trebouxiophyceae</taxon>
        <taxon>Chlorellales</taxon>
        <taxon>Chlorellaceae</taxon>
        <taxon>Chlorella clade</taxon>
        <taxon>Micractinium</taxon>
    </lineage>
</organism>
<evidence type="ECO:0000313" key="3">
    <source>
        <dbReference type="Proteomes" id="UP000239649"/>
    </source>
</evidence>
<evidence type="ECO:0000256" key="1">
    <source>
        <dbReference type="SAM" id="MobiDB-lite"/>
    </source>
</evidence>
<dbReference type="PANTHER" id="PTHR21530:SF7">
    <property type="entry name" value="TRAB DOMAIN-CONTAINING PROTEIN"/>
    <property type="match status" value="1"/>
</dbReference>
<gene>
    <name evidence="2" type="ORF">C2E20_3927</name>
</gene>
<dbReference type="PANTHER" id="PTHR21530">
    <property type="entry name" value="PHEROMONE SHUTDOWN PROTEIN"/>
    <property type="match status" value="1"/>
</dbReference>
<dbReference type="EMBL" id="LHPF02000009">
    <property type="protein sequence ID" value="PSC72687.1"/>
    <property type="molecule type" value="Genomic_DNA"/>
</dbReference>
<dbReference type="AlphaFoldDB" id="A0A2P6VF37"/>
<evidence type="ECO:0000313" key="2">
    <source>
        <dbReference type="EMBL" id="PSC72687.1"/>
    </source>
</evidence>
<feature type="region of interest" description="Disordered" evidence="1">
    <location>
        <begin position="301"/>
        <end position="367"/>
    </location>
</feature>
<dbReference type="Proteomes" id="UP000239649">
    <property type="component" value="Unassembled WGS sequence"/>
</dbReference>
<proteinExistence type="predicted"/>
<reference evidence="2 3" key="1">
    <citation type="journal article" date="2018" name="Plant J.">
        <title>Genome sequences of Chlorella sorokiniana UTEX 1602 and Micractinium conductrix SAG 241.80: implications to maltose excretion by a green alga.</title>
        <authorList>
            <person name="Arriola M.B."/>
            <person name="Velmurugan N."/>
            <person name="Zhang Y."/>
            <person name="Plunkett M.H."/>
            <person name="Hondzo H."/>
            <person name="Barney B.M."/>
        </authorList>
    </citation>
    <scope>NUCLEOTIDE SEQUENCE [LARGE SCALE GENOMIC DNA]</scope>
    <source>
        <strain evidence="2 3">SAG 241.80</strain>
    </source>
</reference>
<comment type="caution">
    <text evidence="2">The sequence shown here is derived from an EMBL/GenBank/DDBJ whole genome shotgun (WGS) entry which is preliminary data.</text>
</comment>